<dbReference type="GO" id="GO:0004386">
    <property type="term" value="F:helicase activity"/>
    <property type="evidence" value="ECO:0007669"/>
    <property type="project" value="UniProtKB-KW"/>
</dbReference>
<keyword evidence="5" id="KW-1185">Reference proteome</keyword>
<feature type="domain" description="Helicase C-terminal" evidence="3">
    <location>
        <begin position="694"/>
        <end position="881"/>
    </location>
</feature>
<protein>
    <submittedName>
        <fullName evidence="4">Helicase</fullName>
    </submittedName>
</protein>
<dbReference type="Gene3D" id="3.40.50.300">
    <property type="entry name" value="P-loop containing nucleotide triphosphate hydrolases"/>
    <property type="match status" value="2"/>
</dbReference>
<dbReference type="PANTHER" id="PTHR45766:SF6">
    <property type="entry name" value="SWI_SNF-RELATED MATRIX-ASSOCIATED ACTIN-DEPENDENT REGULATOR OF CHROMATIN SUBFAMILY A-LIKE PROTEIN 1"/>
    <property type="match status" value="1"/>
</dbReference>
<dbReference type="EMBL" id="WJBU01000008">
    <property type="protein sequence ID" value="MRD47439.1"/>
    <property type="molecule type" value="Genomic_DNA"/>
</dbReference>
<feature type="domain" description="Helicase ATP-binding" evidence="2">
    <location>
        <begin position="254"/>
        <end position="420"/>
    </location>
</feature>
<dbReference type="SUPFAM" id="SSF52540">
    <property type="entry name" value="P-loop containing nucleoside triphosphate hydrolases"/>
    <property type="match status" value="2"/>
</dbReference>
<dbReference type="InterPro" id="IPR014001">
    <property type="entry name" value="Helicase_ATP-bd"/>
</dbReference>
<dbReference type="CDD" id="cd18793">
    <property type="entry name" value="SF2_C_SNF"/>
    <property type="match status" value="1"/>
</dbReference>
<reference evidence="4 5" key="1">
    <citation type="submission" date="2019-11" db="EMBL/GenBank/DDBJ databases">
        <title>Caenimonas koreensis gen. nov., sp. nov., isolated from activated sludge.</title>
        <authorList>
            <person name="Seung H.R."/>
        </authorList>
    </citation>
    <scope>NUCLEOTIDE SEQUENCE [LARGE SCALE GENOMIC DNA]</scope>
    <source>
        <strain evidence="4 5">EMB320</strain>
    </source>
</reference>
<evidence type="ECO:0000313" key="4">
    <source>
        <dbReference type="EMBL" id="MRD47439.1"/>
    </source>
</evidence>
<dbReference type="SMART" id="SM00487">
    <property type="entry name" value="DEXDc"/>
    <property type="match status" value="1"/>
</dbReference>
<dbReference type="Pfam" id="PF13091">
    <property type="entry name" value="PLDc_2"/>
    <property type="match status" value="1"/>
</dbReference>
<evidence type="ECO:0000256" key="1">
    <source>
        <dbReference type="ARBA" id="ARBA00022801"/>
    </source>
</evidence>
<keyword evidence="4" id="KW-0547">Nucleotide-binding</keyword>
<proteinExistence type="predicted"/>
<dbReference type="SMART" id="SM00490">
    <property type="entry name" value="HELICc"/>
    <property type="match status" value="1"/>
</dbReference>
<dbReference type="Gene3D" id="3.30.870.10">
    <property type="entry name" value="Endonuclease Chain A"/>
    <property type="match status" value="1"/>
</dbReference>
<dbReference type="Proteomes" id="UP000487350">
    <property type="component" value="Unassembled WGS sequence"/>
</dbReference>
<dbReference type="InterPro" id="IPR027417">
    <property type="entry name" value="P-loop_NTPase"/>
</dbReference>
<dbReference type="InterPro" id="IPR001650">
    <property type="entry name" value="Helicase_C-like"/>
</dbReference>
<dbReference type="OrthoDB" id="9814088at2"/>
<dbReference type="PROSITE" id="PS51194">
    <property type="entry name" value="HELICASE_CTER"/>
    <property type="match status" value="1"/>
</dbReference>
<dbReference type="PROSITE" id="PS51192">
    <property type="entry name" value="HELICASE_ATP_BIND_1"/>
    <property type="match status" value="1"/>
</dbReference>
<keyword evidence="4" id="KW-0347">Helicase</keyword>
<organism evidence="4 5">
    <name type="scientific">Caenimonas koreensis DSM 17982</name>
    <dbReference type="NCBI Taxonomy" id="1121255"/>
    <lineage>
        <taxon>Bacteria</taxon>
        <taxon>Pseudomonadati</taxon>
        <taxon>Pseudomonadota</taxon>
        <taxon>Betaproteobacteria</taxon>
        <taxon>Burkholderiales</taxon>
        <taxon>Comamonadaceae</taxon>
        <taxon>Caenimonas</taxon>
    </lineage>
</organism>
<comment type="caution">
    <text evidence="4">The sequence shown here is derived from an EMBL/GenBank/DDBJ whole genome shotgun (WGS) entry which is preliminary data.</text>
</comment>
<dbReference type="InterPro" id="IPR049730">
    <property type="entry name" value="SNF2/RAD54-like_C"/>
</dbReference>
<name>A0A844B703_9BURK</name>
<evidence type="ECO:0000259" key="2">
    <source>
        <dbReference type="PROSITE" id="PS51192"/>
    </source>
</evidence>
<dbReference type="GO" id="GO:0016787">
    <property type="term" value="F:hydrolase activity"/>
    <property type="evidence" value="ECO:0007669"/>
    <property type="project" value="UniProtKB-KW"/>
</dbReference>
<accession>A0A844B703</accession>
<gene>
    <name evidence="4" type="ORF">GHT07_09130</name>
</gene>
<keyword evidence="1" id="KW-0378">Hydrolase</keyword>
<dbReference type="InterPro" id="IPR025202">
    <property type="entry name" value="PLD-like_dom"/>
</dbReference>
<keyword evidence="4" id="KW-0067">ATP-binding</keyword>
<dbReference type="Pfam" id="PF00271">
    <property type="entry name" value="Helicase_C"/>
    <property type="match status" value="1"/>
</dbReference>
<dbReference type="PANTHER" id="PTHR45766">
    <property type="entry name" value="DNA ANNEALING HELICASE AND ENDONUCLEASE ZRANB3 FAMILY MEMBER"/>
    <property type="match status" value="1"/>
</dbReference>
<sequence>MTTTDPKGRDLFIVDNSVSGWTALRYLDEWSGIARAFDIATGYFEIGALLALEGKWQSLTKIRILMGADRTHRTRKAMLDAVRQRALLALDGSVEADKEGNPFLDGVPAILDAMRLRQIECRVYDKDKFHAKAYITHAKLEVVGSQALVGSSNFTKPGLTTNIELNVQIQSGREVAQLQEWFELHWNDATEVTDEFIETIDRHTRLYKPFDVYAKALQEFFRGHELTETEWDETRSKMFPRIDRYQKEAYRALMKIARQHGGAFLCDGVGLGKTFVGLMLIERLVLHEGKRVVLFAPKAAKEGVWEPHLREWLPHIGGGADFSNLAVFSHTDLGRKGEFPERFRRIAELADVVVIDEAHHFRNPGRQGSDDEESEPSRYYQLFNLLDSSIRQKTLFMLTATPINNRLSDFRHMAELFTRRDESFFSRTLGVNNLRAHFAQMEKSLRAKLGHDLVDVSEHMPEAQEILATDTIFQHLVVQRSRSYARESQLREKGKAAVFPERKAPQVAAYSIRKTYGHLLDMFENAFTRTNPLFALPMYYPLAWYKGPDKSIDPFEQNRQKQVVGLIRTNFLKRFESSVVAFELSCDRLLQKLLAFIEVHSETSTEKKRLDLWKAHNAEILGYARKHQIELWGDDAEDQDEDDIVPQELLDKVHLLSRMEYDVAAMIGETFRDLDQLVNFVAEARKFEPKHDDKLQKLVRLLKSKELSGQKVLIFTEFADTARYLRLQLVQAGIESVGQVDSATKGNRADVIQRFSPYYNGTSTGELTAKGRTEIHVLISTDVLSEGLNLQDASRMMNYDIHWNPVRLMQRIGRVDRRMNPEVEKRLIADHPEVASSRGKVSFWNFLPPEELNAILTLYSKVTQKTLLISKTLGIEGKKLLTPDDDFDALKEFNHAYEGTKTPVEDMHLEYQALLQADSKLEGYLKQLPGSIFSGRTQPPKGVQGAFFCYALPALDKETGEFTELAGTTRWYLYDAARDAIREEPGDIVANIRSKPDTPRKCDTAPKTLIEMRSKIEKHIKNTYLKRVDAPLGVKPVLKCWMELNEG</sequence>
<dbReference type="AlphaFoldDB" id="A0A844B703"/>
<dbReference type="SUPFAM" id="SSF56024">
    <property type="entry name" value="Phospholipase D/nuclease"/>
    <property type="match status" value="1"/>
</dbReference>
<evidence type="ECO:0000313" key="5">
    <source>
        <dbReference type="Proteomes" id="UP000487350"/>
    </source>
</evidence>
<dbReference type="RefSeq" id="WP_153584767.1">
    <property type="nucleotide sequence ID" value="NZ_WJBU01000008.1"/>
</dbReference>
<evidence type="ECO:0000259" key="3">
    <source>
        <dbReference type="PROSITE" id="PS51194"/>
    </source>
</evidence>